<reference evidence="1" key="2">
    <citation type="journal article" date="2015" name="Data Brief">
        <title>Shoot transcriptome of the giant reed, Arundo donax.</title>
        <authorList>
            <person name="Barrero R.A."/>
            <person name="Guerrero F.D."/>
            <person name="Moolhuijzen P."/>
            <person name="Goolsby J.A."/>
            <person name="Tidwell J."/>
            <person name="Bellgard S.E."/>
            <person name="Bellgard M.I."/>
        </authorList>
    </citation>
    <scope>NUCLEOTIDE SEQUENCE</scope>
    <source>
        <tissue evidence="1">Shoot tissue taken approximately 20 cm above the soil surface</tissue>
    </source>
</reference>
<dbReference type="EMBL" id="GBRH01232391">
    <property type="protein sequence ID" value="JAD65504.1"/>
    <property type="molecule type" value="Transcribed_RNA"/>
</dbReference>
<name>A0A0A9BNH6_ARUDO</name>
<evidence type="ECO:0000313" key="1">
    <source>
        <dbReference type="EMBL" id="JAD65504.1"/>
    </source>
</evidence>
<reference evidence="1" key="1">
    <citation type="submission" date="2014-09" db="EMBL/GenBank/DDBJ databases">
        <authorList>
            <person name="Magalhaes I.L.F."/>
            <person name="Oliveira U."/>
            <person name="Santos F.R."/>
            <person name="Vidigal T.H.D.A."/>
            <person name="Brescovit A.D."/>
            <person name="Santos A.J."/>
        </authorList>
    </citation>
    <scope>NUCLEOTIDE SEQUENCE</scope>
    <source>
        <tissue evidence="1">Shoot tissue taken approximately 20 cm above the soil surface</tissue>
    </source>
</reference>
<accession>A0A0A9BNH6</accession>
<sequence length="14" mass="1701">MLNPEEIRTHSVKF</sequence>
<protein>
    <submittedName>
        <fullName evidence="1">Uncharacterized protein</fullName>
    </submittedName>
</protein>
<organism evidence="1">
    <name type="scientific">Arundo donax</name>
    <name type="common">Giant reed</name>
    <name type="synonym">Donax arundinaceus</name>
    <dbReference type="NCBI Taxonomy" id="35708"/>
    <lineage>
        <taxon>Eukaryota</taxon>
        <taxon>Viridiplantae</taxon>
        <taxon>Streptophyta</taxon>
        <taxon>Embryophyta</taxon>
        <taxon>Tracheophyta</taxon>
        <taxon>Spermatophyta</taxon>
        <taxon>Magnoliopsida</taxon>
        <taxon>Liliopsida</taxon>
        <taxon>Poales</taxon>
        <taxon>Poaceae</taxon>
        <taxon>PACMAD clade</taxon>
        <taxon>Arundinoideae</taxon>
        <taxon>Arundineae</taxon>
        <taxon>Arundo</taxon>
    </lineage>
</organism>
<proteinExistence type="predicted"/>